<dbReference type="GO" id="GO:0033828">
    <property type="term" value="F:glucosylglycerol-phosphate synthase activity"/>
    <property type="evidence" value="ECO:0007669"/>
    <property type="project" value="UniProtKB-EC"/>
</dbReference>
<dbReference type="InterPro" id="IPR006380">
    <property type="entry name" value="SPP-like_dom"/>
</dbReference>
<organism evidence="3 4">
    <name type="scientific">Pinibacter aurantiacus</name>
    <dbReference type="NCBI Taxonomy" id="2851599"/>
    <lineage>
        <taxon>Bacteria</taxon>
        <taxon>Pseudomonadati</taxon>
        <taxon>Bacteroidota</taxon>
        <taxon>Chitinophagia</taxon>
        <taxon>Chitinophagales</taxon>
        <taxon>Chitinophagaceae</taxon>
        <taxon>Pinibacter</taxon>
    </lineage>
</organism>
<dbReference type="RefSeq" id="WP_217792536.1">
    <property type="nucleotide sequence ID" value="NZ_JAHSPG010000013.1"/>
</dbReference>
<dbReference type="Proteomes" id="UP000812270">
    <property type="component" value="Unassembled WGS sequence"/>
</dbReference>
<proteinExistence type="inferred from homology"/>
<dbReference type="GO" id="GO:0003825">
    <property type="term" value="F:alpha,alpha-trehalose-phosphate synthase (UDP-forming) activity"/>
    <property type="evidence" value="ECO:0007669"/>
    <property type="project" value="TreeGrafter"/>
</dbReference>
<name>A0A9E2W5M7_9BACT</name>
<dbReference type="GO" id="GO:0051473">
    <property type="term" value="P:glucosylglycerol biosynthetic process"/>
    <property type="evidence" value="ECO:0007669"/>
    <property type="project" value="InterPro"/>
</dbReference>
<comment type="caution">
    <text evidence="3">The sequence shown here is derived from an EMBL/GenBank/DDBJ whole genome shotgun (WGS) entry which is preliminary data.</text>
</comment>
<dbReference type="SFLD" id="SFLDG01141">
    <property type="entry name" value="C2.B.1:_Sucrose_Phosphatase_Li"/>
    <property type="match status" value="1"/>
</dbReference>
<evidence type="ECO:0000256" key="1">
    <source>
        <dbReference type="ARBA" id="ARBA00008799"/>
    </source>
</evidence>
<sequence length="754" mass="85868">MILATDLDGTFLGGKSLHKQQLYRTIRKNTSIRLIFVTGRGLESVIPLLNDPIIPNPDFIICDVGATIVNGRTLEAIEPLQNDIEQNWPGVHKIRECLKDIPGLQYQEVPQQRRCSFYLHDESIAIEEIQKKVEAINCSLLFSAGKYLDILPKDVNKGRTLVNLLDYIKADGENVLVAGDTLNDLAMYECGYKGVIVGNAEQKLIQSAKDIAEVYVADEEGAGGILEGMQHFENMRPFLPSTNKENILIENSETPQLVMMYHRFPYEMKLVNGNIERAAPKSPNGILPTLQNFFNTGRSGVWIAWEEVEKRGELLRNIYIDKENYPNLMASRIGLTKKEIDIFYKSFAKEAFWPTIFAFIDKVKFNHHHWDHYVEINRLFAQKAAEQADNGAMVWIHDYNLWLVPGLLRELRPDVQIGFFHHTAFPAANTFNILPWRREIIGSLLQCDYIGFHIPRYVENFVDVAKSLYPVEVLKSINCAPRFLTYSTALGVPKMTTAIATDHRKVCLGANPVGINVEYIKQMMQDKTIQENIAAIKKQLQDKKLIISVERLDYVKGPLEKVAAYEEFLNSYPEFHGKVELILICTPPAQGMKIYDKIQHDLEHAIGRINGKYSSIDWIPVRFIMRSFPFDEIIPYYAVADIAWITPLRDGLNLVAKEYIAVQGQLEQSSGTLVLSEFAGSAVELTYAILTNPYDLQSLKEGLLQALLLSDNDKQLRMQRLYEQVEHYDIDFWANDFLQNLLPDFSAAELAAEV</sequence>
<dbReference type="PANTHER" id="PTHR10788">
    <property type="entry name" value="TREHALOSE-6-PHOSPHATE SYNTHASE"/>
    <property type="match status" value="1"/>
</dbReference>
<evidence type="ECO:0000259" key="2">
    <source>
        <dbReference type="Pfam" id="PF05116"/>
    </source>
</evidence>
<dbReference type="EMBL" id="JAHSPG010000013">
    <property type="protein sequence ID" value="MBV4358818.1"/>
    <property type="molecule type" value="Genomic_DNA"/>
</dbReference>
<dbReference type="Pfam" id="PF00982">
    <property type="entry name" value="Glyco_transf_20"/>
    <property type="match status" value="1"/>
</dbReference>
<dbReference type="NCBIfam" id="TIGR01484">
    <property type="entry name" value="HAD-SF-IIB"/>
    <property type="match status" value="1"/>
</dbReference>
<dbReference type="SFLD" id="SFLDS00003">
    <property type="entry name" value="Haloacid_Dehalogenase"/>
    <property type="match status" value="1"/>
</dbReference>
<dbReference type="PANTHER" id="PTHR10788:SF106">
    <property type="entry name" value="BCDNA.GH08860"/>
    <property type="match status" value="1"/>
</dbReference>
<protein>
    <submittedName>
        <fullName evidence="3">Glucosylglycerol-phosphate synthase</fullName>
        <ecNumber evidence="3">2.4.1.213</ecNumber>
    </submittedName>
</protein>
<dbReference type="GO" id="GO:0005992">
    <property type="term" value="P:trehalose biosynthetic process"/>
    <property type="evidence" value="ECO:0007669"/>
    <property type="project" value="InterPro"/>
</dbReference>
<dbReference type="InterPro" id="IPR001830">
    <property type="entry name" value="Glyco_trans_20"/>
</dbReference>
<dbReference type="CDD" id="cd03788">
    <property type="entry name" value="GT20_TPS"/>
    <property type="match status" value="1"/>
</dbReference>
<dbReference type="AlphaFoldDB" id="A0A9E2W5M7"/>
<accession>A0A9E2W5M7</accession>
<dbReference type="EC" id="2.4.1.213" evidence="3"/>
<dbReference type="InterPro" id="IPR012764">
    <property type="entry name" value="Gluc_glyc_Psyn"/>
</dbReference>
<dbReference type="SFLD" id="SFLDG01140">
    <property type="entry name" value="C2.B:_Phosphomannomutase_and_P"/>
    <property type="match status" value="1"/>
</dbReference>
<reference evidence="3" key="1">
    <citation type="submission" date="2021-06" db="EMBL/GenBank/DDBJ databases">
        <authorList>
            <person name="Huq M.A."/>
        </authorList>
    </citation>
    <scope>NUCLEOTIDE SEQUENCE</scope>
    <source>
        <strain evidence="3">MAH-26</strain>
    </source>
</reference>
<dbReference type="InterPro" id="IPR006379">
    <property type="entry name" value="HAD-SF_hydro_IIB"/>
</dbReference>
<dbReference type="Pfam" id="PF05116">
    <property type="entry name" value="S6PP"/>
    <property type="match status" value="1"/>
</dbReference>
<keyword evidence="3" id="KW-0328">Glycosyltransferase</keyword>
<gene>
    <name evidence="3" type="primary">ggpS</name>
    <name evidence="3" type="ORF">KTO63_16755</name>
</gene>
<evidence type="ECO:0000313" key="4">
    <source>
        <dbReference type="Proteomes" id="UP000812270"/>
    </source>
</evidence>
<feature type="domain" description="Sucrose phosphatase-like" evidence="2">
    <location>
        <begin position="2"/>
        <end position="233"/>
    </location>
</feature>
<evidence type="ECO:0000313" key="3">
    <source>
        <dbReference type="EMBL" id="MBV4358818.1"/>
    </source>
</evidence>
<keyword evidence="4" id="KW-1185">Reference proteome</keyword>
<comment type="similarity">
    <text evidence="1">Belongs to the glycosyltransferase 20 family.</text>
</comment>
<keyword evidence="3" id="KW-0808">Transferase</keyword>
<dbReference type="NCBIfam" id="TIGR02398">
    <property type="entry name" value="gluc_glyc_Psyn"/>
    <property type="match status" value="1"/>
</dbReference>